<evidence type="ECO:0000313" key="4">
    <source>
        <dbReference type="RefSeq" id="XP_010511486.1"/>
    </source>
</evidence>
<dbReference type="GeneID" id="104787576"/>
<feature type="coiled-coil region" evidence="1">
    <location>
        <begin position="46"/>
        <end position="111"/>
    </location>
</feature>
<dbReference type="PANTHER" id="PTHR47491">
    <property type="entry name" value="CAP-GLY DOMAIN LINKER"/>
    <property type="match status" value="1"/>
</dbReference>
<dbReference type="RefSeq" id="XP_010511488.1">
    <property type="nucleotide sequence ID" value="XM_010513186.1"/>
</dbReference>
<dbReference type="Proteomes" id="UP000694864">
    <property type="component" value="Chromosome 5"/>
</dbReference>
<evidence type="ECO:0000313" key="5">
    <source>
        <dbReference type="RefSeq" id="XP_010511487.1"/>
    </source>
</evidence>
<evidence type="ECO:0000256" key="1">
    <source>
        <dbReference type="SAM" id="Coils"/>
    </source>
</evidence>
<accession>A0ABM0Z7G2</accession>
<protein>
    <submittedName>
        <fullName evidence="4 5">Uncharacterized protein LOC104787576</fullName>
    </submittedName>
</protein>
<keyword evidence="1" id="KW-0175">Coiled coil</keyword>
<reference evidence="4 5" key="3">
    <citation type="submission" date="2025-05" db="UniProtKB">
        <authorList>
            <consortium name="RefSeq"/>
        </authorList>
    </citation>
    <scope>IDENTIFICATION</scope>
    <source>
        <tissue evidence="4 5">Leaf</tissue>
    </source>
</reference>
<evidence type="ECO:0000259" key="2">
    <source>
        <dbReference type="Pfam" id="PF23112"/>
    </source>
</evidence>
<reference evidence="3" key="2">
    <citation type="journal article" date="2014" name="Nat. Commun.">
        <title>The emerging biofuel crop Camelina sativa retains a highly undifferentiated hexaploid genome structure.</title>
        <authorList>
            <person name="Kagale S."/>
            <person name="Koh C."/>
            <person name="Nixon J."/>
            <person name="Bollina V."/>
            <person name="Clarke W.E."/>
            <person name="Tuteja R."/>
            <person name="Spillane C."/>
            <person name="Robinson S.J."/>
            <person name="Links M.G."/>
            <person name="Clarke C."/>
            <person name="Higgins E.E."/>
            <person name="Huebert T."/>
            <person name="Sharpe A.G."/>
            <person name="Parkin I.A."/>
        </authorList>
    </citation>
    <scope>NUCLEOTIDE SEQUENCE [LARGE SCALE GENOMIC DNA]</scope>
    <source>
        <strain evidence="3">r\DH55</strain>
    </source>
</reference>
<proteinExistence type="predicted"/>
<reference evidence="3" key="1">
    <citation type="journal article" date="1997" name="Nucleic Acids Res.">
        <title>tRNAscan-SE: a program for improved detection of transfer RNA genes in genomic sequence.</title>
        <authorList>
            <person name="Lowe T.M."/>
            <person name="Eddy S.R."/>
        </authorList>
    </citation>
    <scope>NUCLEOTIDE SEQUENCE [LARGE SCALE GENOMIC DNA]</scope>
    <source>
        <strain evidence="3">r\DH55</strain>
    </source>
</reference>
<feature type="domain" description="PUB 62/63 C-terminal" evidence="2">
    <location>
        <begin position="8"/>
        <end position="53"/>
    </location>
</feature>
<keyword evidence="3" id="KW-1185">Reference proteome</keyword>
<name>A0ABM0Z7G2_CAMSA</name>
<evidence type="ECO:0000313" key="3">
    <source>
        <dbReference type="Proteomes" id="UP000694864"/>
    </source>
</evidence>
<dbReference type="InterPro" id="IPR057649">
    <property type="entry name" value="PUB62-63_C"/>
</dbReference>
<gene>
    <name evidence="4 5 6" type="primary">LOC104787576</name>
</gene>
<dbReference type="PANTHER" id="PTHR47491:SF7">
    <property type="entry name" value="CAP-GLY DOMAIN LINKER"/>
    <property type="match status" value="1"/>
</dbReference>
<sequence length="148" mass="17267">MSCNHSSFAVADRVIIKGNKRTPPRFVGREAVVRPQAADLIWTYHMVKKDENINRLENNLEEAAKDLATLPKVLEEREEMWKEVKERRKQNMDLESEKDMLKSKVEKLEEDTLFKKGQITILKDTLGSRHFDLLLSSPEFSYNDFLVS</sequence>
<organism evidence="3 6">
    <name type="scientific">Camelina sativa</name>
    <name type="common">False flax</name>
    <name type="synonym">Myagrum sativum</name>
    <dbReference type="NCBI Taxonomy" id="90675"/>
    <lineage>
        <taxon>Eukaryota</taxon>
        <taxon>Viridiplantae</taxon>
        <taxon>Streptophyta</taxon>
        <taxon>Embryophyta</taxon>
        <taxon>Tracheophyta</taxon>
        <taxon>Spermatophyta</taxon>
        <taxon>Magnoliopsida</taxon>
        <taxon>eudicotyledons</taxon>
        <taxon>Gunneridae</taxon>
        <taxon>Pentapetalae</taxon>
        <taxon>rosids</taxon>
        <taxon>malvids</taxon>
        <taxon>Brassicales</taxon>
        <taxon>Brassicaceae</taxon>
        <taxon>Camelineae</taxon>
        <taxon>Camelina</taxon>
    </lineage>
</organism>
<dbReference type="Pfam" id="PF23112">
    <property type="entry name" value="PUB62-63_C"/>
    <property type="match status" value="1"/>
</dbReference>
<dbReference type="RefSeq" id="XP_010511487.1">
    <property type="nucleotide sequence ID" value="XM_010513185.1"/>
</dbReference>
<evidence type="ECO:0000313" key="6">
    <source>
        <dbReference type="RefSeq" id="XP_010511488.1"/>
    </source>
</evidence>
<dbReference type="RefSeq" id="XP_010511486.1">
    <property type="nucleotide sequence ID" value="XM_010513184.1"/>
</dbReference>